<dbReference type="KEGG" id="salh:HMF8227_00271"/>
<keyword evidence="2" id="KW-1185">Reference proteome</keyword>
<dbReference type="RefSeq" id="WP_162558449.1">
    <property type="nucleotide sequence ID" value="NZ_CP029347.1"/>
</dbReference>
<accession>A0A2S2DZK2</accession>
<name>A0A2S2DZK2_9ALTE</name>
<dbReference type="Proteomes" id="UP000245728">
    <property type="component" value="Chromosome"/>
</dbReference>
<evidence type="ECO:0008006" key="3">
    <source>
        <dbReference type="Google" id="ProtNLM"/>
    </source>
</evidence>
<evidence type="ECO:0000313" key="2">
    <source>
        <dbReference type="Proteomes" id="UP000245728"/>
    </source>
</evidence>
<protein>
    <recommendedName>
        <fullName evidence="3">MSHA biogenesis protein MshI</fullName>
    </recommendedName>
</protein>
<evidence type="ECO:0000313" key="1">
    <source>
        <dbReference type="EMBL" id="AWL10779.1"/>
    </source>
</evidence>
<dbReference type="AlphaFoldDB" id="A0A2S2DZK2"/>
<dbReference type="InterPro" id="IPR043129">
    <property type="entry name" value="ATPase_NBD"/>
</dbReference>
<dbReference type="EMBL" id="CP029347">
    <property type="protein sequence ID" value="AWL10779.1"/>
    <property type="molecule type" value="Genomic_DNA"/>
</dbReference>
<sequence>MKFGWVDWAKRRLAGPSVYASLGLEYSAEGVSLSLFSEQDGLWRWEQQQFFAANKWATELPDWVAEHSAQNTPCHVTLSTGLYQLRQVEKPNVKDDEVVQALKWSVPELMGTNEEQIIDCFELPVQPSSVNKVNLVATPRSLVESVIEHVSKAHLKLNTISIEELSLCDLLGVKDEPQMLISQGQGDEVCLLIVRQGKLYFTRRIRGIGQLSKLGPQMADSDVVEGLALEIQRSMDYFESQLRQPQVQKLVICLDTPHLDALKMALQQNVMARVEWLVPSFDTGSFQLLPGNIASVAAAQAGRSQLMMAQAS</sequence>
<organism evidence="1 2">
    <name type="scientific">Saliniradius amylolyticus</name>
    <dbReference type="NCBI Taxonomy" id="2183582"/>
    <lineage>
        <taxon>Bacteria</taxon>
        <taxon>Pseudomonadati</taxon>
        <taxon>Pseudomonadota</taxon>
        <taxon>Gammaproteobacteria</taxon>
        <taxon>Alteromonadales</taxon>
        <taxon>Alteromonadaceae</taxon>
        <taxon>Saliniradius</taxon>
    </lineage>
</organism>
<proteinExistence type="predicted"/>
<reference evidence="1 2" key="1">
    <citation type="submission" date="2018-05" db="EMBL/GenBank/DDBJ databases">
        <title>Salinimonas sp. HMF8227 Genome sequencing and assembly.</title>
        <authorList>
            <person name="Kang H."/>
            <person name="Kang J."/>
            <person name="Cha I."/>
            <person name="Kim H."/>
            <person name="Joh K."/>
        </authorList>
    </citation>
    <scope>NUCLEOTIDE SEQUENCE [LARGE SCALE GENOMIC DNA]</scope>
    <source>
        <strain evidence="1 2">HMF8227</strain>
    </source>
</reference>
<dbReference type="SUPFAM" id="SSF53067">
    <property type="entry name" value="Actin-like ATPase domain"/>
    <property type="match status" value="1"/>
</dbReference>
<gene>
    <name evidence="1" type="ORF">HMF8227_00271</name>
</gene>